<sequence>MAPIIHYAVFPTSHVSVDQFPSLKKAYGQLNKAEGHIKSFYGLQVTEEGSKQMYFISSTCARWNSSMINADLGAMMYEVWESSLYHRKFKEISMINRETDIAKEFNPLNEAVAAAGEHFFHHEFKVLEGTNVSGLESENTEFVLVTPKPGAPVDKVREVGLKVRELWDNKGHPATFSESVQGNGSFLMVVGWSSTTHHLDTVKDEPYASLVTQFSEVGVFNMSHANLEGNE</sequence>
<comment type="caution">
    <text evidence="1">The sequence shown here is derived from an EMBL/GenBank/DDBJ whole genome shotgun (WGS) entry which is preliminary data.</text>
</comment>
<dbReference type="Proteomes" id="UP001163846">
    <property type="component" value="Unassembled WGS sequence"/>
</dbReference>
<dbReference type="AlphaFoldDB" id="A0AA38UEU3"/>
<dbReference type="EMBL" id="MU806155">
    <property type="protein sequence ID" value="KAJ3838949.1"/>
    <property type="molecule type" value="Genomic_DNA"/>
</dbReference>
<gene>
    <name evidence="1" type="ORF">F5878DRAFT_660732</name>
</gene>
<protein>
    <recommendedName>
        <fullName evidence="3">ABM domain-containing protein</fullName>
    </recommendedName>
</protein>
<evidence type="ECO:0000313" key="1">
    <source>
        <dbReference type="EMBL" id="KAJ3838949.1"/>
    </source>
</evidence>
<reference evidence="1" key="1">
    <citation type="submission" date="2022-08" db="EMBL/GenBank/DDBJ databases">
        <authorList>
            <consortium name="DOE Joint Genome Institute"/>
            <person name="Min B."/>
            <person name="Riley R."/>
            <person name="Sierra-Patev S."/>
            <person name="Naranjo-Ortiz M."/>
            <person name="Looney B."/>
            <person name="Konkel Z."/>
            <person name="Slot J.C."/>
            <person name="Sakamoto Y."/>
            <person name="Steenwyk J.L."/>
            <person name="Rokas A."/>
            <person name="Carro J."/>
            <person name="Camarero S."/>
            <person name="Ferreira P."/>
            <person name="Molpeceres G."/>
            <person name="Ruiz-Duenas F.J."/>
            <person name="Serrano A."/>
            <person name="Henrissat B."/>
            <person name="Drula E."/>
            <person name="Hughes K.W."/>
            <person name="Mata J.L."/>
            <person name="Ishikawa N.K."/>
            <person name="Vargas-Isla R."/>
            <person name="Ushijima S."/>
            <person name="Smith C.A."/>
            <person name="Ahrendt S."/>
            <person name="Andreopoulos W."/>
            <person name="He G."/>
            <person name="Labutti K."/>
            <person name="Lipzen A."/>
            <person name="Ng V."/>
            <person name="Sandor L."/>
            <person name="Barry K."/>
            <person name="Martinez A.T."/>
            <person name="Xiao Y."/>
            <person name="Gibbons J.G."/>
            <person name="Terashima K."/>
            <person name="Hibbett D.S."/>
            <person name="Grigoriev I.V."/>
        </authorList>
    </citation>
    <scope>NUCLEOTIDE SEQUENCE</scope>
    <source>
        <strain evidence="1">TFB9207</strain>
    </source>
</reference>
<evidence type="ECO:0008006" key="3">
    <source>
        <dbReference type="Google" id="ProtNLM"/>
    </source>
</evidence>
<name>A0AA38UEU3_9AGAR</name>
<keyword evidence="2" id="KW-1185">Reference proteome</keyword>
<organism evidence="1 2">
    <name type="scientific">Lentinula raphanica</name>
    <dbReference type="NCBI Taxonomy" id="153919"/>
    <lineage>
        <taxon>Eukaryota</taxon>
        <taxon>Fungi</taxon>
        <taxon>Dikarya</taxon>
        <taxon>Basidiomycota</taxon>
        <taxon>Agaricomycotina</taxon>
        <taxon>Agaricomycetes</taxon>
        <taxon>Agaricomycetidae</taxon>
        <taxon>Agaricales</taxon>
        <taxon>Marasmiineae</taxon>
        <taxon>Omphalotaceae</taxon>
        <taxon>Lentinula</taxon>
    </lineage>
</organism>
<accession>A0AA38UEU3</accession>
<evidence type="ECO:0000313" key="2">
    <source>
        <dbReference type="Proteomes" id="UP001163846"/>
    </source>
</evidence>
<proteinExistence type="predicted"/>